<evidence type="ECO:0000313" key="1">
    <source>
        <dbReference type="EMBL" id="PUU82310.1"/>
    </source>
</evidence>
<sequence>MSDMKLQRIEVILEAPLDAKILVSSLELLQAVSIHKQTDAETEPSLASLVPTFTTSSNEDQDQLRTMVRAAKRAHQYVQNFTQATQETRLRLILSYITLHLTLNFSVAGSLCKEGLTKGDIRSEKWKVFYEQLGGEEGLHCPMQRLKDNVGYGKMLRTWVKHCGILWLPVLAVIKSGIVRFLKDHLTPQGYSAVIRRKLITQDSWIHSKPLYQSESNNSDMLNFDNSGVGTIFDVFDIEIPSFPYQDDEEKAPVAFTRVNMIAWVLNAEAIAVVDLNAPRYDYKSPIMIYAGELASLFSTMTVTNRVISFLSNSGILEEAMKVLFDSRISFDAIEYLILPIETENPFFLCVCGLDRHSISVFYWRQYQDSEETLKNILSDLGKLSFFQGWNISVHLQDPSGDEMQLTKREISLLLIDSIHLMMRRSAHGERKDGMLLEDTLNQIILGSLKAVYGQDLRGEECILASK</sequence>
<dbReference type="OrthoDB" id="5501945at2759"/>
<reference evidence="1 2" key="1">
    <citation type="submission" date="2017-04" db="EMBL/GenBank/DDBJ databases">
        <title>Draft genome sequence of Tuber borchii Vittad., a whitish edible truffle.</title>
        <authorList>
            <consortium name="DOE Joint Genome Institute"/>
            <person name="Murat C."/>
            <person name="Kuo A."/>
            <person name="Barry K.W."/>
            <person name="Clum A."/>
            <person name="Dockter R.B."/>
            <person name="Fauchery L."/>
            <person name="Iotti M."/>
            <person name="Kohler A."/>
            <person name="Labutti K."/>
            <person name="Lindquist E.A."/>
            <person name="Lipzen A."/>
            <person name="Ohm R.A."/>
            <person name="Wang M."/>
            <person name="Grigoriev I.V."/>
            <person name="Zambonelli A."/>
            <person name="Martin F.M."/>
        </authorList>
    </citation>
    <scope>NUCLEOTIDE SEQUENCE [LARGE SCALE GENOMIC DNA]</scope>
    <source>
        <strain evidence="1 2">Tbo3840</strain>
    </source>
</reference>
<dbReference type="Proteomes" id="UP000244722">
    <property type="component" value="Unassembled WGS sequence"/>
</dbReference>
<dbReference type="EMBL" id="NESQ01000030">
    <property type="protein sequence ID" value="PUU82310.1"/>
    <property type="molecule type" value="Genomic_DNA"/>
</dbReference>
<comment type="caution">
    <text evidence="1">The sequence shown here is derived from an EMBL/GenBank/DDBJ whole genome shotgun (WGS) entry which is preliminary data.</text>
</comment>
<evidence type="ECO:0000313" key="2">
    <source>
        <dbReference type="Proteomes" id="UP000244722"/>
    </source>
</evidence>
<proteinExistence type="predicted"/>
<keyword evidence="2" id="KW-1185">Reference proteome</keyword>
<gene>
    <name evidence="1" type="ORF">B9Z19DRAFT_1120915</name>
</gene>
<protein>
    <submittedName>
        <fullName evidence="1">Uncharacterized protein</fullName>
    </submittedName>
</protein>
<name>A0A2T7A3N4_TUBBO</name>
<dbReference type="AlphaFoldDB" id="A0A2T7A3N4"/>
<accession>A0A2T7A3N4</accession>
<organism evidence="1 2">
    <name type="scientific">Tuber borchii</name>
    <name type="common">White truffle</name>
    <dbReference type="NCBI Taxonomy" id="42251"/>
    <lineage>
        <taxon>Eukaryota</taxon>
        <taxon>Fungi</taxon>
        <taxon>Dikarya</taxon>
        <taxon>Ascomycota</taxon>
        <taxon>Pezizomycotina</taxon>
        <taxon>Pezizomycetes</taxon>
        <taxon>Pezizales</taxon>
        <taxon>Tuberaceae</taxon>
        <taxon>Tuber</taxon>
    </lineage>
</organism>